<dbReference type="PANTHER" id="PTHR30178:SF3">
    <property type="entry name" value="SUCCINATE-ACETATE_PROTON SYMPORTER SATP"/>
    <property type="match status" value="1"/>
</dbReference>
<keyword evidence="5 6" id="KW-0472">Membrane</keyword>
<dbReference type="STRING" id="1842532.A7E78_11560"/>
<dbReference type="PANTHER" id="PTHR30178">
    <property type="entry name" value="INNER MEMBRANE PROTEIN YAAH"/>
    <property type="match status" value="1"/>
</dbReference>
<feature type="transmembrane region" description="Helical" evidence="6">
    <location>
        <begin position="94"/>
        <end position="113"/>
    </location>
</feature>
<dbReference type="GO" id="GO:0005886">
    <property type="term" value="C:plasma membrane"/>
    <property type="evidence" value="ECO:0007669"/>
    <property type="project" value="TreeGrafter"/>
</dbReference>
<dbReference type="NCBIfam" id="NF038013">
    <property type="entry name" value="AceTr_1"/>
    <property type="match status" value="1"/>
</dbReference>
<dbReference type="Proteomes" id="UP000182517">
    <property type="component" value="Chromosome"/>
</dbReference>
<dbReference type="GO" id="GO:0071422">
    <property type="term" value="P:succinate transmembrane transport"/>
    <property type="evidence" value="ECO:0007669"/>
    <property type="project" value="TreeGrafter"/>
</dbReference>
<feature type="transmembrane region" description="Helical" evidence="6">
    <location>
        <begin position="7"/>
        <end position="26"/>
    </location>
</feature>
<feature type="transmembrane region" description="Helical" evidence="6">
    <location>
        <begin position="120"/>
        <end position="137"/>
    </location>
</feature>
<dbReference type="InterPro" id="IPR000791">
    <property type="entry name" value="Gpr1/Fun34/SatP-like"/>
</dbReference>
<feature type="transmembrane region" description="Helical" evidence="6">
    <location>
        <begin position="60"/>
        <end position="82"/>
    </location>
</feature>
<gene>
    <name evidence="7" type="ORF">A7E78_11560</name>
</gene>
<organism evidence="7 8">
    <name type="scientific">Syntrophotalea acetylenivorans</name>
    <dbReference type="NCBI Taxonomy" id="1842532"/>
    <lineage>
        <taxon>Bacteria</taxon>
        <taxon>Pseudomonadati</taxon>
        <taxon>Thermodesulfobacteriota</taxon>
        <taxon>Desulfuromonadia</taxon>
        <taxon>Desulfuromonadales</taxon>
        <taxon>Syntrophotaleaceae</taxon>
        <taxon>Syntrophotalea</taxon>
    </lineage>
</organism>
<evidence type="ECO:0000256" key="3">
    <source>
        <dbReference type="ARBA" id="ARBA00022692"/>
    </source>
</evidence>
<evidence type="ECO:0000256" key="2">
    <source>
        <dbReference type="ARBA" id="ARBA00005587"/>
    </source>
</evidence>
<proteinExistence type="inferred from homology"/>
<evidence type="ECO:0000256" key="1">
    <source>
        <dbReference type="ARBA" id="ARBA00004141"/>
    </source>
</evidence>
<evidence type="ECO:0000313" key="7">
    <source>
        <dbReference type="EMBL" id="APG29115.1"/>
    </source>
</evidence>
<evidence type="ECO:0000256" key="4">
    <source>
        <dbReference type="ARBA" id="ARBA00022989"/>
    </source>
</evidence>
<keyword evidence="3 6" id="KW-0812">Transmembrane</keyword>
<feature type="transmembrane region" description="Helical" evidence="6">
    <location>
        <begin position="149"/>
        <end position="167"/>
    </location>
</feature>
<dbReference type="AlphaFoldDB" id="A0A1L3GTA4"/>
<feature type="transmembrane region" description="Helical" evidence="6">
    <location>
        <begin position="32"/>
        <end position="53"/>
    </location>
</feature>
<evidence type="ECO:0000313" key="8">
    <source>
        <dbReference type="Proteomes" id="UP000182517"/>
    </source>
</evidence>
<comment type="subcellular location">
    <subcellularLocation>
        <location evidence="1">Membrane</location>
        <topology evidence="1">Multi-pass membrane protein</topology>
    </subcellularLocation>
</comment>
<evidence type="ECO:0000256" key="5">
    <source>
        <dbReference type="ARBA" id="ARBA00023136"/>
    </source>
</evidence>
<evidence type="ECO:0000256" key="6">
    <source>
        <dbReference type="SAM" id="Phobius"/>
    </source>
</evidence>
<dbReference type="KEGG" id="pef:A7E78_11560"/>
<dbReference type="Pfam" id="PF01184">
    <property type="entry name" value="Gpr1_Fun34_YaaH"/>
    <property type="match status" value="1"/>
</dbReference>
<evidence type="ECO:0008006" key="9">
    <source>
        <dbReference type="Google" id="ProtNLM"/>
    </source>
</evidence>
<accession>A0A1L3GTA4</accession>
<protein>
    <recommendedName>
        <fullName evidence="9">GPR1/FUN34/yaaH family protein</fullName>
    </recommendedName>
</protein>
<name>A0A1L3GTA4_9BACT</name>
<reference evidence="7 8" key="1">
    <citation type="journal article" date="2017" name="Genome Announc.">
        <title>Complete Genome Sequences of Two Acetylene-Fermenting Pelobacter acetylenicus Strains.</title>
        <authorList>
            <person name="Sutton J.M."/>
            <person name="Baesman S.M."/>
            <person name="Fierst J.L."/>
            <person name="Poret-Peterson A.T."/>
            <person name="Oremland R.S."/>
            <person name="Dunlap D.S."/>
            <person name="Akob D.M."/>
        </authorList>
    </citation>
    <scope>NUCLEOTIDE SEQUENCE [LARGE SCALE GENOMIC DNA]</scope>
    <source>
        <strain evidence="7 8">SFB93</strain>
    </source>
</reference>
<sequence length="194" mass="20069">MPAQGSVSVGFLGFGVATVLLSIQIANFFPLATLLTTMSIFYAGLAQVISGALEWRKNNAFGATAFLSYGFFCLAFVSVAVMTHTGMAPAPSGSATAACLGLLGLVSATLFFGALRLEKIWRLFSALLTLSLVLLAFGHATDIAGIKPVAGFGGVVTGTLAICTGLVHSFKTVYSRRGLVPVPALQELAKSSMV</sequence>
<keyword evidence="8" id="KW-1185">Reference proteome</keyword>
<dbReference type="EMBL" id="CP015519">
    <property type="protein sequence ID" value="APG29115.1"/>
    <property type="molecule type" value="Genomic_DNA"/>
</dbReference>
<comment type="similarity">
    <text evidence="2">Belongs to the acetate uptake transporter (AceTr) (TC 2.A.96) family.</text>
</comment>
<dbReference type="InterPro" id="IPR047623">
    <property type="entry name" value="SatP"/>
</dbReference>
<keyword evidence="4 6" id="KW-1133">Transmembrane helix</keyword>
<dbReference type="GO" id="GO:0015360">
    <property type="term" value="F:acetate:proton symporter activity"/>
    <property type="evidence" value="ECO:0007669"/>
    <property type="project" value="TreeGrafter"/>
</dbReference>